<dbReference type="PANTHER" id="PTHR24103">
    <property type="entry name" value="E3 UBIQUITIN-PROTEIN LIGASE TRIM"/>
    <property type="match status" value="1"/>
</dbReference>
<dbReference type="InterPro" id="IPR001870">
    <property type="entry name" value="B30.2/SPRY"/>
</dbReference>
<dbReference type="InterPro" id="IPR013320">
    <property type="entry name" value="ConA-like_dom_sf"/>
</dbReference>
<dbReference type="Proteomes" id="UP000542689">
    <property type="component" value="Unassembled WGS sequence"/>
</dbReference>
<dbReference type="Pfam" id="PF13765">
    <property type="entry name" value="PRY"/>
    <property type="match status" value="1"/>
</dbReference>
<evidence type="ECO:0000313" key="2">
    <source>
        <dbReference type="EMBL" id="NWW57728.1"/>
    </source>
</evidence>
<proteinExistence type="predicted"/>
<dbReference type="PROSITE" id="PS50188">
    <property type="entry name" value="B302_SPRY"/>
    <property type="match status" value="1"/>
</dbReference>
<evidence type="ECO:0000259" key="1">
    <source>
        <dbReference type="PROSITE" id="PS50188"/>
    </source>
</evidence>
<keyword evidence="3" id="KW-1185">Reference proteome</keyword>
<dbReference type="SMART" id="SM00589">
    <property type="entry name" value="PRY"/>
    <property type="match status" value="1"/>
</dbReference>
<dbReference type="InterPro" id="IPR043136">
    <property type="entry name" value="B30.2/SPRY_sf"/>
</dbReference>
<dbReference type="SUPFAM" id="SSF49899">
    <property type="entry name" value="Concanavalin A-like lectins/glucanases"/>
    <property type="match status" value="1"/>
</dbReference>
<dbReference type="CDD" id="cd13733">
    <property type="entry name" value="SPRY_PRY_C-I_1"/>
    <property type="match status" value="1"/>
</dbReference>
<protein>
    <submittedName>
        <fullName evidence="2">BT1A1 protein</fullName>
    </submittedName>
</protein>
<feature type="domain" description="B30.2/SPRY" evidence="1">
    <location>
        <begin position="1"/>
        <end position="178"/>
    </location>
</feature>
<gene>
    <name evidence="2" type="primary">Btn1a1_0</name>
    <name evidence="2" type="ORF">IFRKOW_R02644</name>
</gene>
<feature type="non-terminal residue" evidence="2">
    <location>
        <position position="1"/>
    </location>
</feature>
<dbReference type="InterPro" id="IPR006574">
    <property type="entry name" value="PRY"/>
</dbReference>
<dbReference type="FunFam" id="2.60.120.920:FF:000004">
    <property type="entry name" value="Butyrophilin subfamily 1 member A1"/>
    <property type="match status" value="1"/>
</dbReference>
<dbReference type="SMART" id="SM00449">
    <property type="entry name" value="SPRY"/>
    <property type="match status" value="1"/>
</dbReference>
<dbReference type="InterPro" id="IPR003879">
    <property type="entry name" value="Butyrophylin_SPRY"/>
</dbReference>
<organism evidence="2 3">
    <name type="scientific">Ifrita kowaldi</name>
    <name type="common">blue-capped ifrita</name>
    <dbReference type="NCBI Taxonomy" id="461245"/>
    <lineage>
        <taxon>Eukaryota</taxon>
        <taxon>Metazoa</taxon>
        <taxon>Chordata</taxon>
        <taxon>Craniata</taxon>
        <taxon>Vertebrata</taxon>
        <taxon>Euteleostomi</taxon>
        <taxon>Archelosauria</taxon>
        <taxon>Archosauria</taxon>
        <taxon>Dinosauria</taxon>
        <taxon>Saurischia</taxon>
        <taxon>Theropoda</taxon>
        <taxon>Coelurosauria</taxon>
        <taxon>Aves</taxon>
        <taxon>Neognathae</taxon>
        <taxon>Neoaves</taxon>
        <taxon>Telluraves</taxon>
        <taxon>Australaves</taxon>
        <taxon>Passeriformes</taxon>
        <taxon>Corvoidea</taxon>
        <taxon>Cinclosomatidae</taxon>
        <taxon>Ifrita</taxon>
    </lineage>
</organism>
<reference evidence="2 3" key="1">
    <citation type="submission" date="2019-09" db="EMBL/GenBank/DDBJ databases">
        <title>Bird 10,000 Genomes (B10K) Project - Family phase.</title>
        <authorList>
            <person name="Zhang G."/>
        </authorList>
    </citation>
    <scope>NUCLEOTIDE SEQUENCE [LARGE SCALE GENOMIC DNA]</scope>
    <source>
        <strain evidence="2">B10K-DU-029-41</strain>
        <tissue evidence="2">Liver</tissue>
    </source>
</reference>
<name>A0A7K6P8R1_9CORV</name>
<sequence length="178" mass="19759">DVTLDAVTAHPRLEISADGQKVKDTGAIRQVPSSEKRFDSHLFVLAKEGYTSGKHYWEVYVGRRRSWALGIARESVTRKGPLTLSPENGFWAMGLADGRDYWAYTDRWTRLSVSGHLHKIGIFLNIPAKQVTFYHADMGAALYTFSIADGSSQEGKFIPFFSTGPATAEPDPEPLLIV</sequence>
<dbReference type="AlphaFoldDB" id="A0A7K6P8R1"/>
<dbReference type="InterPro" id="IPR003877">
    <property type="entry name" value="SPRY_dom"/>
</dbReference>
<accession>A0A7K6P8R1</accession>
<dbReference type="InterPro" id="IPR050143">
    <property type="entry name" value="TRIM/RBCC"/>
</dbReference>
<evidence type="ECO:0000313" key="3">
    <source>
        <dbReference type="Proteomes" id="UP000542689"/>
    </source>
</evidence>
<dbReference type="EMBL" id="VZRS01002461">
    <property type="protein sequence ID" value="NWW57728.1"/>
    <property type="molecule type" value="Genomic_DNA"/>
</dbReference>
<dbReference type="Gene3D" id="2.60.120.920">
    <property type="match status" value="1"/>
</dbReference>
<comment type="caution">
    <text evidence="2">The sequence shown here is derived from an EMBL/GenBank/DDBJ whole genome shotgun (WGS) entry which is preliminary data.</text>
</comment>
<dbReference type="Pfam" id="PF00622">
    <property type="entry name" value="SPRY"/>
    <property type="match status" value="1"/>
</dbReference>
<dbReference type="PRINTS" id="PR01407">
    <property type="entry name" value="BUTYPHLNCDUF"/>
</dbReference>
<feature type="non-terminal residue" evidence="2">
    <location>
        <position position="178"/>
    </location>
</feature>